<evidence type="ECO:0000313" key="1">
    <source>
        <dbReference type="EMBL" id="KMW59239.1"/>
    </source>
</evidence>
<proteinExistence type="predicted"/>
<protein>
    <submittedName>
        <fullName evidence="1">Uncharacterized protein</fullName>
    </submittedName>
</protein>
<evidence type="ECO:0000313" key="2">
    <source>
        <dbReference type="Proteomes" id="UP000037178"/>
    </source>
</evidence>
<dbReference type="PATRIC" id="fig|1675527.3.peg.4421"/>
<dbReference type="RefSeq" id="WP_152912621.1">
    <property type="nucleotide sequence ID" value="NZ_LFTY01000002.1"/>
</dbReference>
<keyword evidence="2" id="KW-1185">Reference proteome</keyword>
<reference evidence="1 2" key="1">
    <citation type="submission" date="2015-06" db="EMBL/GenBank/DDBJ databases">
        <title>Draft genome sequence of an Alphaproteobacteria species associated to the Mediterranean sponge Oscarella lobularis.</title>
        <authorList>
            <person name="Jourda C."/>
            <person name="Santini S."/>
            <person name="Claverie J.-M."/>
        </authorList>
    </citation>
    <scope>NUCLEOTIDE SEQUENCE [LARGE SCALE GENOMIC DNA]</scope>
    <source>
        <strain evidence="1">IGS</strain>
    </source>
</reference>
<sequence>MPRFVIDLGDMEMSNAAAEALNAELQKVALSHVADLRMEKPLAIRFPRPFPWGIIIGPEFDDVLRSQKRLESAFQELR</sequence>
<accession>A0A0J9EC23</accession>
<dbReference type="Proteomes" id="UP000037178">
    <property type="component" value="Unassembled WGS sequence"/>
</dbReference>
<dbReference type="STRING" id="1675527.AIOL_004220"/>
<organism evidence="1 2">
    <name type="scientific">Candidatus Rhodobacter oscarellae</name>
    <dbReference type="NCBI Taxonomy" id="1675527"/>
    <lineage>
        <taxon>Bacteria</taxon>
        <taxon>Pseudomonadati</taxon>
        <taxon>Pseudomonadota</taxon>
        <taxon>Alphaproteobacteria</taxon>
        <taxon>Rhodobacterales</taxon>
        <taxon>Rhodobacter group</taxon>
        <taxon>Rhodobacter</taxon>
    </lineage>
</organism>
<dbReference type="OrthoDB" id="7874338at2"/>
<name>A0A0J9EC23_9RHOB</name>
<comment type="caution">
    <text evidence="1">The sequence shown here is derived from an EMBL/GenBank/DDBJ whole genome shotgun (WGS) entry which is preliminary data.</text>
</comment>
<gene>
    <name evidence="1" type="ORF">AIOL_004220</name>
</gene>
<dbReference type="EMBL" id="LFTY01000002">
    <property type="protein sequence ID" value="KMW59239.1"/>
    <property type="molecule type" value="Genomic_DNA"/>
</dbReference>
<dbReference type="AlphaFoldDB" id="A0A0J9EC23"/>